<dbReference type="Gene3D" id="3.30.70.890">
    <property type="entry name" value="GHMP kinase, C-terminal domain"/>
    <property type="match status" value="1"/>
</dbReference>
<dbReference type="Proteomes" id="UP000645257">
    <property type="component" value="Unassembled WGS sequence"/>
</dbReference>
<evidence type="ECO:0000256" key="4">
    <source>
        <dbReference type="ARBA" id="ARBA00022679"/>
    </source>
</evidence>
<dbReference type="HAMAP" id="MF_00061">
    <property type="entry name" value="IspE"/>
    <property type="match status" value="1"/>
</dbReference>
<keyword evidence="5 10" id="KW-0547">Nucleotide-binding</keyword>
<dbReference type="SUPFAM" id="SSF54211">
    <property type="entry name" value="Ribosomal protein S5 domain 2-like"/>
    <property type="match status" value="1"/>
</dbReference>
<dbReference type="PIRSF" id="PIRSF010376">
    <property type="entry name" value="IspE"/>
    <property type="match status" value="1"/>
</dbReference>
<evidence type="ECO:0000313" key="13">
    <source>
        <dbReference type="EMBL" id="GGY08496.1"/>
    </source>
</evidence>
<protein>
    <recommendedName>
        <fullName evidence="3 10">4-diphosphocytidyl-2-C-methyl-D-erythritol kinase</fullName>
        <shortName evidence="10">CMK</shortName>
        <ecNumber evidence="2 10">2.7.1.148</ecNumber>
    </recommendedName>
    <alternativeName>
        <fullName evidence="9 10">4-(cytidine-5'-diphospho)-2-C-methyl-D-erythritol kinase</fullName>
    </alternativeName>
</protein>
<dbReference type="InterPro" id="IPR014721">
    <property type="entry name" value="Ribsml_uS5_D2-typ_fold_subgr"/>
</dbReference>
<evidence type="ECO:0000313" key="14">
    <source>
        <dbReference type="Proteomes" id="UP000645257"/>
    </source>
</evidence>
<keyword evidence="6 10" id="KW-0418">Kinase</keyword>
<feature type="active site" evidence="10">
    <location>
        <position position="147"/>
    </location>
</feature>
<comment type="catalytic activity">
    <reaction evidence="10">
        <text>4-CDP-2-C-methyl-D-erythritol + ATP = 4-CDP-2-C-methyl-D-erythritol 2-phosphate + ADP + H(+)</text>
        <dbReference type="Rhea" id="RHEA:18437"/>
        <dbReference type="ChEBI" id="CHEBI:15378"/>
        <dbReference type="ChEBI" id="CHEBI:30616"/>
        <dbReference type="ChEBI" id="CHEBI:57823"/>
        <dbReference type="ChEBI" id="CHEBI:57919"/>
        <dbReference type="ChEBI" id="CHEBI:456216"/>
        <dbReference type="EC" id="2.7.1.148"/>
    </reaction>
</comment>
<evidence type="ECO:0000259" key="12">
    <source>
        <dbReference type="Pfam" id="PF08544"/>
    </source>
</evidence>
<evidence type="ECO:0000256" key="7">
    <source>
        <dbReference type="ARBA" id="ARBA00022840"/>
    </source>
</evidence>
<dbReference type="RefSeq" id="WP_189531671.1">
    <property type="nucleotide sequence ID" value="NZ_BMYX01000003.1"/>
</dbReference>
<accession>A0A918NZ45</accession>
<evidence type="ECO:0000256" key="8">
    <source>
        <dbReference type="ARBA" id="ARBA00023229"/>
    </source>
</evidence>
<proteinExistence type="inferred from homology"/>
<dbReference type="EMBL" id="BMYX01000003">
    <property type="protein sequence ID" value="GGY08496.1"/>
    <property type="molecule type" value="Genomic_DNA"/>
</dbReference>
<evidence type="ECO:0000256" key="9">
    <source>
        <dbReference type="ARBA" id="ARBA00032554"/>
    </source>
</evidence>
<dbReference type="InterPro" id="IPR020568">
    <property type="entry name" value="Ribosomal_Su5_D2-typ_SF"/>
</dbReference>
<evidence type="ECO:0000256" key="3">
    <source>
        <dbReference type="ARBA" id="ARBA00017473"/>
    </source>
</evidence>
<comment type="similarity">
    <text evidence="1 10">Belongs to the GHMP kinase family. IspE subfamily.</text>
</comment>
<feature type="active site" evidence="10">
    <location>
        <position position="22"/>
    </location>
</feature>
<name>A0A918NZ45_9NEIS</name>
<feature type="domain" description="GHMP kinase C-terminal" evidence="12">
    <location>
        <begin position="215"/>
        <end position="272"/>
    </location>
</feature>
<evidence type="ECO:0000256" key="5">
    <source>
        <dbReference type="ARBA" id="ARBA00022741"/>
    </source>
</evidence>
<evidence type="ECO:0000256" key="2">
    <source>
        <dbReference type="ARBA" id="ARBA00012052"/>
    </source>
</evidence>
<dbReference type="PANTHER" id="PTHR43527:SF2">
    <property type="entry name" value="4-DIPHOSPHOCYTIDYL-2-C-METHYL-D-ERYTHRITOL KINASE, CHLOROPLASTIC"/>
    <property type="match status" value="1"/>
</dbReference>
<dbReference type="PANTHER" id="PTHR43527">
    <property type="entry name" value="4-DIPHOSPHOCYTIDYL-2-C-METHYL-D-ERYTHRITOL KINASE, CHLOROPLASTIC"/>
    <property type="match status" value="1"/>
</dbReference>
<keyword evidence="14" id="KW-1185">Reference proteome</keyword>
<keyword evidence="4 10" id="KW-0808">Transferase</keyword>
<dbReference type="SUPFAM" id="SSF55060">
    <property type="entry name" value="GHMP Kinase, C-terminal domain"/>
    <property type="match status" value="1"/>
</dbReference>
<dbReference type="Pfam" id="PF08544">
    <property type="entry name" value="GHMP_kinases_C"/>
    <property type="match status" value="1"/>
</dbReference>
<reference evidence="13" key="2">
    <citation type="submission" date="2020-09" db="EMBL/GenBank/DDBJ databases">
        <authorList>
            <person name="Sun Q."/>
            <person name="Kim S."/>
        </authorList>
    </citation>
    <scope>NUCLEOTIDE SEQUENCE</scope>
    <source>
        <strain evidence="13">KCTC 32182</strain>
    </source>
</reference>
<comment type="caution">
    <text evidence="13">The sequence shown here is derived from an EMBL/GenBank/DDBJ whole genome shotgun (WGS) entry which is preliminary data.</text>
</comment>
<dbReference type="InterPro" id="IPR036554">
    <property type="entry name" value="GHMP_kinase_C_sf"/>
</dbReference>
<comment type="pathway">
    <text evidence="10">Isoprenoid biosynthesis; isopentenyl diphosphate biosynthesis via DXP pathway; isopentenyl diphosphate from 1-deoxy-D-xylulose 5-phosphate: step 3/6.</text>
</comment>
<dbReference type="GO" id="GO:0019288">
    <property type="term" value="P:isopentenyl diphosphate biosynthetic process, methylerythritol 4-phosphate pathway"/>
    <property type="evidence" value="ECO:0007669"/>
    <property type="project" value="UniProtKB-UniRule"/>
</dbReference>
<feature type="binding site" evidence="10">
    <location>
        <begin position="105"/>
        <end position="115"/>
    </location>
    <ligand>
        <name>ATP</name>
        <dbReference type="ChEBI" id="CHEBI:30616"/>
    </ligand>
</feature>
<dbReference type="EC" id="2.7.1.148" evidence="2 10"/>
<dbReference type="Gene3D" id="3.30.230.10">
    <property type="match status" value="1"/>
</dbReference>
<keyword evidence="7 10" id="KW-0067">ATP-binding</keyword>
<dbReference type="InterPro" id="IPR013750">
    <property type="entry name" value="GHMP_kinase_C_dom"/>
</dbReference>
<dbReference type="Pfam" id="PF00288">
    <property type="entry name" value="GHMP_kinases_N"/>
    <property type="match status" value="1"/>
</dbReference>
<dbReference type="NCBIfam" id="TIGR00154">
    <property type="entry name" value="ispE"/>
    <property type="match status" value="1"/>
</dbReference>
<evidence type="ECO:0000256" key="1">
    <source>
        <dbReference type="ARBA" id="ARBA00009684"/>
    </source>
</evidence>
<evidence type="ECO:0000256" key="6">
    <source>
        <dbReference type="ARBA" id="ARBA00022777"/>
    </source>
</evidence>
<dbReference type="GO" id="GO:0050515">
    <property type="term" value="F:4-(cytidine 5'-diphospho)-2-C-methyl-D-erythritol kinase activity"/>
    <property type="evidence" value="ECO:0007669"/>
    <property type="project" value="UniProtKB-UniRule"/>
</dbReference>
<evidence type="ECO:0000259" key="11">
    <source>
        <dbReference type="Pfam" id="PF00288"/>
    </source>
</evidence>
<dbReference type="AlphaFoldDB" id="A0A918NZ45"/>
<keyword evidence="8 10" id="KW-0414">Isoprene biosynthesis</keyword>
<reference evidence="13" key="1">
    <citation type="journal article" date="2014" name="Int. J. Syst. Evol. Microbiol.">
        <title>Complete genome sequence of Corynebacterium casei LMG S-19264T (=DSM 44701T), isolated from a smear-ripened cheese.</title>
        <authorList>
            <consortium name="US DOE Joint Genome Institute (JGI-PGF)"/>
            <person name="Walter F."/>
            <person name="Albersmeier A."/>
            <person name="Kalinowski J."/>
            <person name="Ruckert C."/>
        </authorList>
    </citation>
    <scope>NUCLEOTIDE SEQUENCE</scope>
    <source>
        <strain evidence="13">KCTC 32182</strain>
    </source>
</reference>
<dbReference type="GO" id="GO:0005524">
    <property type="term" value="F:ATP binding"/>
    <property type="evidence" value="ECO:0007669"/>
    <property type="project" value="UniProtKB-UniRule"/>
</dbReference>
<evidence type="ECO:0000256" key="10">
    <source>
        <dbReference type="HAMAP-Rule" id="MF_00061"/>
    </source>
</evidence>
<dbReference type="InterPro" id="IPR004424">
    <property type="entry name" value="IspE"/>
</dbReference>
<comment type="function">
    <text evidence="10">Catalyzes the phosphorylation of the position 2 hydroxy group of 4-diphosphocytidyl-2C-methyl-D-erythritol.</text>
</comment>
<gene>
    <name evidence="10 13" type="primary">ispE</name>
    <name evidence="13" type="ORF">GCM10011289_09060</name>
</gene>
<dbReference type="GO" id="GO:0016114">
    <property type="term" value="P:terpenoid biosynthetic process"/>
    <property type="evidence" value="ECO:0007669"/>
    <property type="project" value="UniProtKB-UniRule"/>
</dbReference>
<organism evidence="13 14">
    <name type="scientific">Paludibacterium paludis</name>
    <dbReference type="NCBI Taxonomy" id="1225769"/>
    <lineage>
        <taxon>Bacteria</taxon>
        <taxon>Pseudomonadati</taxon>
        <taxon>Pseudomonadota</taxon>
        <taxon>Betaproteobacteria</taxon>
        <taxon>Neisseriales</taxon>
        <taxon>Chromobacteriaceae</taxon>
        <taxon>Paludibacterium</taxon>
    </lineage>
</organism>
<feature type="domain" description="GHMP kinase N-terminal" evidence="11">
    <location>
        <begin position="78"/>
        <end position="154"/>
    </location>
</feature>
<sequence length="289" mass="31218">MALMAEVLPMTQALLSFPAPAKLNLGLKVTGRRSDGYHLLETVFHFLDYGDTVQIRIRDDGLVERSSELAGVPAEQDLVVRAARLLQSFTGTGLGATIHVEKRIPMGGGLGGGSSDAATVLMALNHLWGTGVDRDTLMGLGVRLGADVPVFIFGNSAFATGIGELLTPIDVPPMWYCVFHPGVNVPTAEIFSSKLLTRDSAPSIMPILETTQRRRNDLQSVVCDRYPAVSELLNELKEYGLPLMTGSGSCCFIEVESRSEADKVYRSMSGRYSGFVAKGMNCHPLKDIV</sequence>
<dbReference type="InterPro" id="IPR006204">
    <property type="entry name" value="GHMP_kinase_N_dom"/>
</dbReference>